<gene>
    <name evidence="2" type="ORF">AMST5_00877</name>
</gene>
<accession>A0AA48LXN9</accession>
<evidence type="ECO:0000313" key="2">
    <source>
        <dbReference type="EMBL" id="CAJ0855929.1"/>
    </source>
</evidence>
<proteinExistence type="predicted"/>
<name>A0AA48LXN9_9ZZZZ</name>
<evidence type="ECO:0000256" key="1">
    <source>
        <dbReference type="SAM" id="MobiDB-lite"/>
    </source>
</evidence>
<feature type="region of interest" description="Disordered" evidence="1">
    <location>
        <begin position="89"/>
        <end position="108"/>
    </location>
</feature>
<evidence type="ECO:0008006" key="3">
    <source>
        <dbReference type="Google" id="ProtNLM"/>
    </source>
</evidence>
<dbReference type="AlphaFoldDB" id="A0AA48LXN9"/>
<protein>
    <recommendedName>
        <fullName evidence="3">Transposase DDE domain-containing protein</fullName>
    </recommendedName>
</protein>
<sequence>MIERRADRPTRITLAADKGYEAENFVNELRSMLVTPDVVHNVSGRPSAIDRRTTRHTATALASASESGSWTLLGRPLAGAVAGQEKTKFQVARGQASPSPWQPPQTAC</sequence>
<dbReference type="EMBL" id="OY288114">
    <property type="protein sequence ID" value="CAJ0855929.1"/>
    <property type="molecule type" value="Genomic_DNA"/>
</dbReference>
<feature type="compositionally biased region" description="Polar residues" evidence="1">
    <location>
        <begin position="96"/>
        <end position="108"/>
    </location>
</feature>
<organism evidence="2">
    <name type="scientific">freshwater sediment metagenome</name>
    <dbReference type="NCBI Taxonomy" id="556182"/>
    <lineage>
        <taxon>unclassified sequences</taxon>
        <taxon>metagenomes</taxon>
        <taxon>ecological metagenomes</taxon>
    </lineage>
</organism>
<reference evidence="2" key="1">
    <citation type="submission" date="2023-07" db="EMBL/GenBank/DDBJ databases">
        <authorList>
            <person name="Pelsma A.J. K."/>
        </authorList>
    </citation>
    <scope>NUCLEOTIDE SEQUENCE</scope>
</reference>